<keyword evidence="9 16" id="KW-0479">Metal-binding</keyword>
<evidence type="ECO:0000256" key="6">
    <source>
        <dbReference type="ARBA" id="ARBA00017157"/>
    </source>
</evidence>
<evidence type="ECO:0000256" key="13">
    <source>
        <dbReference type="ARBA" id="ARBA00022833"/>
    </source>
</evidence>
<accession>A0A2T3BBZ1</accession>
<comment type="subcellular location">
    <subcellularLocation>
        <location evidence="2">Cytoplasm</location>
        <location evidence="2">Cytosol</location>
    </subcellularLocation>
</comment>
<dbReference type="OrthoDB" id="6108at2759"/>
<dbReference type="Pfam" id="PF22958">
    <property type="entry name" value="Ltn1_1st"/>
    <property type="match status" value="1"/>
</dbReference>
<dbReference type="InterPro" id="IPR013083">
    <property type="entry name" value="Znf_RING/FYVE/PHD"/>
</dbReference>
<dbReference type="Pfam" id="PF23009">
    <property type="entry name" value="UBC_like"/>
    <property type="match status" value="1"/>
</dbReference>
<dbReference type="STRING" id="857342.A0A2T3BBZ1"/>
<evidence type="ECO:0000256" key="8">
    <source>
        <dbReference type="ARBA" id="ARBA00022679"/>
    </source>
</evidence>
<evidence type="ECO:0000256" key="5">
    <source>
        <dbReference type="ARBA" id="ARBA00012483"/>
    </source>
</evidence>
<dbReference type="InterPro" id="IPR001841">
    <property type="entry name" value="Znf_RING"/>
</dbReference>
<evidence type="ECO:0000256" key="11">
    <source>
        <dbReference type="ARBA" id="ARBA00022771"/>
    </source>
</evidence>
<dbReference type="Gene3D" id="3.30.40.10">
    <property type="entry name" value="Zinc/RING finger domain, C3HC4 (zinc finger)"/>
    <property type="match status" value="1"/>
</dbReference>
<dbReference type="GO" id="GO:0005829">
    <property type="term" value="C:cytosol"/>
    <property type="evidence" value="ECO:0007669"/>
    <property type="project" value="UniProtKB-SubCell"/>
</dbReference>
<dbReference type="Pfam" id="PF22999">
    <property type="entry name" value="LTN1_E3_ligase_6th"/>
    <property type="match status" value="1"/>
</dbReference>
<dbReference type="GO" id="GO:0061630">
    <property type="term" value="F:ubiquitin protein ligase activity"/>
    <property type="evidence" value="ECO:0007669"/>
    <property type="project" value="UniProtKB-UniRule"/>
</dbReference>
<dbReference type="PANTHER" id="PTHR12389:SF0">
    <property type="entry name" value="E3 UBIQUITIN-PROTEIN LIGASE LISTERIN"/>
    <property type="match status" value="1"/>
</dbReference>
<comment type="function">
    <text evidence="16">E3 ubiquitin-protein ligase. Component of the ribosome quality control complex (RQC), a ribosome-associated complex that mediates ubiquitination and extraction of incompletely synthesized nascent chains for proteasomal degradation.</text>
</comment>
<dbReference type="GO" id="GO:0072344">
    <property type="term" value="P:rescue of stalled ribosome"/>
    <property type="evidence" value="ECO:0007669"/>
    <property type="project" value="UniProtKB-UniRule"/>
</dbReference>
<evidence type="ECO:0000313" key="18">
    <source>
        <dbReference type="EMBL" id="PSS25818.1"/>
    </source>
</evidence>
<reference evidence="18 19" key="1">
    <citation type="journal article" date="2018" name="New Phytol.">
        <title>Comparative genomics and transcriptomics depict ericoid mycorrhizal fungi as versatile saprotrophs and plant mutualists.</title>
        <authorList>
            <person name="Martino E."/>
            <person name="Morin E."/>
            <person name="Grelet G.A."/>
            <person name="Kuo A."/>
            <person name="Kohler A."/>
            <person name="Daghino S."/>
            <person name="Barry K.W."/>
            <person name="Cichocki N."/>
            <person name="Clum A."/>
            <person name="Dockter R.B."/>
            <person name="Hainaut M."/>
            <person name="Kuo R.C."/>
            <person name="LaButti K."/>
            <person name="Lindahl B.D."/>
            <person name="Lindquist E.A."/>
            <person name="Lipzen A."/>
            <person name="Khouja H.R."/>
            <person name="Magnuson J."/>
            <person name="Murat C."/>
            <person name="Ohm R.A."/>
            <person name="Singer S.W."/>
            <person name="Spatafora J.W."/>
            <person name="Wang M."/>
            <person name="Veneault-Fourrey C."/>
            <person name="Henrissat B."/>
            <person name="Grigoriev I.V."/>
            <person name="Martin F.M."/>
            <person name="Perotto S."/>
        </authorList>
    </citation>
    <scope>NUCLEOTIDE SEQUENCE [LARGE SCALE GENOMIC DNA]</scope>
    <source>
        <strain evidence="18 19">ATCC 22711</strain>
    </source>
</reference>
<keyword evidence="13 16" id="KW-0862">Zinc</keyword>
<gene>
    <name evidence="18" type="ORF">M430DRAFT_95908</name>
</gene>
<evidence type="ECO:0000313" key="19">
    <source>
        <dbReference type="Proteomes" id="UP000241818"/>
    </source>
</evidence>
<dbReference type="InterPro" id="IPR016024">
    <property type="entry name" value="ARM-type_fold"/>
</dbReference>
<dbReference type="SUPFAM" id="SSF48371">
    <property type="entry name" value="ARM repeat"/>
    <property type="match status" value="1"/>
</dbReference>
<dbReference type="UniPathway" id="UPA00143"/>
<evidence type="ECO:0000256" key="7">
    <source>
        <dbReference type="ARBA" id="ARBA00022490"/>
    </source>
</evidence>
<evidence type="ECO:0000256" key="15">
    <source>
        <dbReference type="PROSITE-ProRule" id="PRU00175"/>
    </source>
</evidence>
<dbReference type="Pfam" id="PF23280">
    <property type="entry name" value="TPR_26"/>
    <property type="match status" value="1"/>
</dbReference>
<dbReference type="InterPro" id="IPR057030">
    <property type="entry name" value="TPR_Rkr-1"/>
</dbReference>
<feature type="domain" description="RING-type" evidence="17">
    <location>
        <begin position="1578"/>
        <end position="1624"/>
    </location>
</feature>
<keyword evidence="12 16" id="KW-0833">Ubl conjugation pathway</keyword>
<dbReference type="SMART" id="SM01197">
    <property type="entry name" value="FANCL_C"/>
    <property type="match status" value="1"/>
</dbReference>
<evidence type="ECO:0000256" key="3">
    <source>
        <dbReference type="ARBA" id="ARBA00004906"/>
    </source>
</evidence>
<dbReference type="GO" id="GO:0016567">
    <property type="term" value="P:protein ubiquitination"/>
    <property type="evidence" value="ECO:0007669"/>
    <property type="project" value="UniProtKB-UniPathway"/>
</dbReference>
<sequence length="1643" mass="182845">MSKRQFKAHASSSRAAAPGAGFGGFGGFGSSSTGSTLSYLFEPPNLSSISDANVIVCFKNLLKKDGTTKSKALEDLLAYVQAHPHEEGGGAEESILEAWVKFYPRLAIDNSRRVRELSHNLQYELLKSARKRMEKYISKVVGSWLAGTYDRDRAVAKAAMDGITSFLDTDEKIAMFWKRCQVQIIDYAQEAIDETPQTLSDERTMNADDVQAKYFRVVGSSISLVVNLLAKLGRDDILKHQDKYEAFISKNKRLWALASSEDAFVRRVTDQLLIVCLDKQREIIESDLELISNAFIAEALRSSQSSSAFQLLQALAKLTSQFPLAWTSSYKGKKSPLTRLRNFVEKGSQGGPSAYWQSLRSLLQLLPSGVLPTDIESSLDFLHAFRQGVSNREEPRSNAAEAWSSYFETVTLLVRNISDPSIQSKLFQESVFPVFEQYLHPVTENSKWSVGNSTAPLAKAYRICAAAKGAELRRSFSDEWHRLADDFIARIRTSLPEQSGDYHKSQTAVAAEGHRWFKLLSEVLQGGRPEDDFLIRPSTKIITTALETVVSRNGKPYSATATVEAALRLTPTLMEISPECLESVRSFIENHLPELITSPSSTYLVSILNLFRSIPSQEAVFQKVWQLTIDELLSLPDGGQKSKAISALISNNAVSSLTQGYPALQDLFLDATTRAVEGDIEAWPLFEAAITFDGLDEPTETKLLNQVLESLDASDANVDGVFKALEFITTKKPSVLRQSSSTHVTVITKLLALMEISDSTISERASKLRTAMENSDKASSTLDGRTESPMIHVIRENLETAGPQSLAIETIVQQAVSILKASADTLNAEALFPDTVTWMRTLTPVLNQIPNPALGVMRPFAGAVFLVRSTPSVPISRPSRDFNGYSIPLRMAMYTARLIGEFPELLPPSVLVDILYLLDLTAQLVNDQLDLGEENKLFASAADPDVMAELKEFVFASKSSLAHIIPNAKSWQDDFDRRMSNEPLNNSGTAGALVFKLLEASNGDTPASFYAARALSDLLQKLVNTHGWHNTEGDSWLQKLDILKASTRNILGAVALLTGLQENLGTSKIANNMCNRLISDIAGASAQSEKTLGLLVLLNASLSVYDEGDLPVAQNRLVFAVKQVLSWTDTLSANSFLLSEALHALHRLLPAIKDVYGTYWETALGFCISIWDSSDSAALSNENLPMVGMSLKLYTILRTLEEANDDLEDSLRQLSYQISQGLINLLKLGRSKENLPLIYADDLLAREVRRIPLDHIKDNLTDLYPLVASDYRMVQSAAFDLLHRALPEAQQQISVDVLLEKKDARLPEELLSLLLDAPSVRDLSDDFRVEFPTSVRGYLLSWHLVYDSYSNASYKVRNDYSDLLKSENYVGPLLDFIFDTLIYAGDPRTISGFDASMIRSYDMWQANDSESNERSLDWLLVNLYYLCLKYTPSFAKSWWVDCKSKQTRLAVEAATRNNFSPLVIEETLDEVTKWAGEQDTTEYEKELIVKISKRSREVFAGYEVDEMLMQIVIRLPENYPLEGVKVEGVNRVAVSEKKWISWLMITQGVITFSNGSITDGLNIFRKNVIGALKGQTECAICYSIISSDKKMPDKRCQTCKNLFHSSCLFKWFATSNQSTCPLCRNPFNYGTDYSRRARESAAA</sequence>
<keyword evidence="10" id="KW-0677">Repeat</keyword>
<dbReference type="SMART" id="SM00184">
    <property type="entry name" value="RING"/>
    <property type="match status" value="1"/>
</dbReference>
<evidence type="ECO:0000256" key="4">
    <source>
        <dbReference type="ARBA" id="ARBA00007997"/>
    </source>
</evidence>
<dbReference type="InterPro" id="IPR039795">
    <property type="entry name" value="LTN1/Rkr1"/>
</dbReference>
<dbReference type="PROSITE" id="PS50089">
    <property type="entry name" value="ZF_RING_2"/>
    <property type="match status" value="1"/>
</dbReference>
<comment type="catalytic activity">
    <reaction evidence="1 16">
        <text>S-ubiquitinyl-[E2 ubiquitin-conjugating enzyme]-L-cysteine + [acceptor protein]-L-lysine = [E2 ubiquitin-conjugating enzyme]-L-cysteine + N(6)-ubiquitinyl-[acceptor protein]-L-lysine.</text>
        <dbReference type="EC" id="2.3.2.27"/>
    </reaction>
</comment>
<dbReference type="GO" id="GO:1990116">
    <property type="term" value="P:ribosome-associated ubiquitin-dependent protein catabolic process"/>
    <property type="evidence" value="ECO:0007669"/>
    <property type="project" value="UniProtKB-UniRule"/>
</dbReference>
<dbReference type="InterPro" id="IPR054477">
    <property type="entry name" value="LTN1_E3_ligase_6th"/>
</dbReference>
<evidence type="ECO:0000256" key="16">
    <source>
        <dbReference type="RuleBase" id="RU367090"/>
    </source>
</evidence>
<dbReference type="GO" id="GO:0008270">
    <property type="term" value="F:zinc ion binding"/>
    <property type="evidence" value="ECO:0007669"/>
    <property type="project" value="UniProtKB-KW"/>
</dbReference>
<dbReference type="PANTHER" id="PTHR12389">
    <property type="entry name" value="ZINC FINGER PROTEIN 294"/>
    <property type="match status" value="1"/>
</dbReference>
<keyword evidence="8 16" id="KW-0808">Transferase</keyword>
<comment type="similarity">
    <text evidence="4 16">Belongs to the LTN1 family.</text>
</comment>
<organism evidence="18 19">
    <name type="scientific">Amorphotheca resinae ATCC 22711</name>
    <dbReference type="NCBI Taxonomy" id="857342"/>
    <lineage>
        <taxon>Eukaryota</taxon>
        <taxon>Fungi</taxon>
        <taxon>Dikarya</taxon>
        <taxon>Ascomycota</taxon>
        <taxon>Pezizomycotina</taxon>
        <taxon>Leotiomycetes</taxon>
        <taxon>Helotiales</taxon>
        <taxon>Amorphothecaceae</taxon>
        <taxon>Amorphotheca</taxon>
    </lineage>
</organism>
<evidence type="ECO:0000259" key="17">
    <source>
        <dbReference type="PROSITE" id="PS50089"/>
    </source>
</evidence>
<dbReference type="GeneID" id="36577993"/>
<dbReference type="InterPro" id="IPR054478">
    <property type="entry name" value="LTN1_UBC"/>
</dbReference>
<comment type="pathway">
    <text evidence="3 16">Protein modification; protein ubiquitination.</text>
</comment>
<protein>
    <recommendedName>
        <fullName evidence="6 16">E3 ubiquitin-protein ligase listerin</fullName>
        <ecNumber evidence="5 16">2.3.2.27</ecNumber>
    </recommendedName>
    <alternativeName>
        <fullName evidence="16">RING-type E3 ubiquitin transferase listerin</fullName>
    </alternativeName>
</protein>
<dbReference type="GO" id="GO:1990112">
    <property type="term" value="C:RQC complex"/>
    <property type="evidence" value="ECO:0007669"/>
    <property type="project" value="UniProtKB-UniRule"/>
</dbReference>
<evidence type="ECO:0000256" key="14">
    <source>
        <dbReference type="ARBA" id="ARBA00055150"/>
    </source>
</evidence>
<dbReference type="FunCoup" id="A0A2T3BBZ1">
    <property type="interactions" value="573"/>
</dbReference>
<evidence type="ECO:0000256" key="1">
    <source>
        <dbReference type="ARBA" id="ARBA00000900"/>
    </source>
</evidence>
<proteinExistence type="inferred from homology"/>
<comment type="function">
    <text evidence="14">E3 ubiquitin-protein ligase component of the ribosome quality control complex (RQC), a ribosome-associated complex that mediates ubiquitination and extraction of incompletely synthesized nascent chains for proteasomal degradation. Mediates ubiquitination of proteins derived from mRNAs lacking stop codons (non-stop proteins) and other translation arrest products induced by poly-lysine sequences and tandem rare codons. Ubiquitination leads to CDC48 recruitment for extraction and degradation of the incomplete translation product. May indirectly play a role in chromatin function and transcription.</text>
</comment>
<dbReference type="Pfam" id="PF13639">
    <property type="entry name" value="zf-RING_2"/>
    <property type="match status" value="1"/>
</dbReference>
<dbReference type="SUPFAM" id="SSF57850">
    <property type="entry name" value="RING/U-box"/>
    <property type="match status" value="1"/>
</dbReference>
<dbReference type="InterPro" id="IPR039804">
    <property type="entry name" value="RING-CH-C4HC3_LTN1"/>
</dbReference>
<keyword evidence="11 15" id="KW-0863">Zinc-finger</keyword>
<dbReference type="EMBL" id="KZ679007">
    <property type="protein sequence ID" value="PSS25818.1"/>
    <property type="molecule type" value="Genomic_DNA"/>
</dbReference>
<evidence type="ECO:0000256" key="10">
    <source>
        <dbReference type="ARBA" id="ARBA00022737"/>
    </source>
</evidence>
<evidence type="ECO:0000256" key="2">
    <source>
        <dbReference type="ARBA" id="ARBA00004514"/>
    </source>
</evidence>
<evidence type="ECO:0000256" key="9">
    <source>
        <dbReference type="ARBA" id="ARBA00022723"/>
    </source>
</evidence>
<dbReference type="RefSeq" id="XP_024724417.1">
    <property type="nucleotide sequence ID" value="XM_024869912.1"/>
</dbReference>
<evidence type="ECO:0000256" key="12">
    <source>
        <dbReference type="ARBA" id="ARBA00022786"/>
    </source>
</evidence>
<dbReference type="EC" id="2.3.2.27" evidence="5 16"/>
<comment type="subunit">
    <text evidence="16">Component of the ribosome quality control complex (RQC).</text>
</comment>
<dbReference type="FunFam" id="3.30.40.10:FF:000038">
    <property type="entry name" value="E3 ubiquitin-protein ligase listerin"/>
    <property type="match status" value="1"/>
</dbReference>
<keyword evidence="7" id="KW-0963">Cytoplasm</keyword>
<keyword evidence="19" id="KW-1185">Reference proteome</keyword>
<name>A0A2T3BBZ1_AMORE</name>
<dbReference type="Proteomes" id="UP000241818">
    <property type="component" value="Unassembled WGS sequence"/>
</dbReference>
<dbReference type="GO" id="GO:0043023">
    <property type="term" value="F:ribosomal large subunit binding"/>
    <property type="evidence" value="ECO:0007669"/>
    <property type="project" value="TreeGrafter"/>
</dbReference>
<dbReference type="InParanoid" id="A0A2T3BBZ1"/>
<dbReference type="InterPro" id="IPR054476">
    <property type="entry name" value="Ltn1_N"/>
</dbReference>
<dbReference type="CDD" id="cd16491">
    <property type="entry name" value="RING-CH-C4HC3_LTN1"/>
    <property type="match status" value="1"/>
</dbReference>